<organism evidence="1 2">
    <name type="scientific">Lineolata rhizophorae</name>
    <dbReference type="NCBI Taxonomy" id="578093"/>
    <lineage>
        <taxon>Eukaryota</taxon>
        <taxon>Fungi</taxon>
        <taxon>Dikarya</taxon>
        <taxon>Ascomycota</taxon>
        <taxon>Pezizomycotina</taxon>
        <taxon>Dothideomycetes</taxon>
        <taxon>Dothideomycetes incertae sedis</taxon>
        <taxon>Lineolatales</taxon>
        <taxon>Lineolataceae</taxon>
        <taxon>Lineolata</taxon>
    </lineage>
</organism>
<evidence type="ECO:0000313" key="1">
    <source>
        <dbReference type="EMBL" id="KAF2458689.1"/>
    </source>
</evidence>
<protein>
    <submittedName>
        <fullName evidence="1">Uncharacterized protein</fullName>
    </submittedName>
</protein>
<keyword evidence="2" id="KW-1185">Reference proteome</keyword>
<dbReference type="Proteomes" id="UP000799766">
    <property type="component" value="Unassembled WGS sequence"/>
</dbReference>
<reference evidence="1" key="1">
    <citation type="journal article" date="2020" name="Stud. Mycol.">
        <title>101 Dothideomycetes genomes: a test case for predicting lifestyles and emergence of pathogens.</title>
        <authorList>
            <person name="Haridas S."/>
            <person name="Albert R."/>
            <person name="Binder M."/>
            <person name="Bloem J."/>
            <person name="Labutti K."/>
            <person name="Salamov A."/>
            <person name="Andreopoulos B."/>
            <person name="Baker S."/>
            <person name="Barry K."/>
            <person name="Bills G."/>
            <person name="Bluhm B."/>
            <person name="Cannon C."/>
            <person name="Castanera R."/>
            <person name="Culley D."/>
            <person name="Daum C."/>
            <person name="Ezra D."/>
            <person name="Gonzalez J."/>
            <person name="Henrissat B."/>
            <person name="Kuo A."/>
            <person name="Liang C."/>
            <person name="Lipzen A."/>
            <person name="Lutzoni F."/>
            <person name="Magnuson J."/>
            <person name="Mondo S."/>
            <person name="Nolan M."/>
            <person name="Ohm R."/>
            <person name="Pangilinan J."/>
            <person name="Park H.-J."/>
            <person name="Ramirez L."/>
            <person name="Alfaro M."/>
            <person name="Sun H."/>
            <person name="Tritt A."/>
            <person name="Yoshinaga Y."/>
            <person name="Zwiers L.-H."/>
            <person name="Turgeon B."/>
            <person name="Goodwin S."/>
            <person name="Spatafora J."/>
            <person name="Crous P."/>
            <person name="Grigoriev I."/>
        </authorList>
    </citation>
    <scope>NUCLEOTIDE SEQUENCE</scope>
    <source>
        <strain evidence="1">ATCC 16933</strain>
    </source>
</reference>
<dbReference type="EMBL" id="MU001677">
    <property type="protein sequence ID" value="KAF2458689.1"/>
    <property type="molecule type" value="Genomic_DNA"/>
</dbReference>
<sequence>MSARVAVEWVARFFLSSAPAGLQRSGSPPTKSLDAHALGKSTWARLHRRDKRGEKAGSMARFYRRTIAFHFAGTADRGSCRRRWP</sequence>
<gene>
    <name evidence="1" type="ORF">BDY21DRAFT_341056</name>
</gene>
<accession>A0A6A6P484</accession>
<evidence type="ECO:0000313" key="2">
    <source>
        <dbReference type="Proteomes" id="UP000799766"/>
    </source>
</evidence>
<proteinExistence type="predicted"/>
<name>A0A6A6P484_9PEZI</name>
<dbReference type="AlphaFoldDB" id="A0A6A6P484"/>